<comment type="caution">
    <text evidence="1">The sequence shown here is derived from an EMBL/GenBank/DDBJ whole genome shotgun (WGS) entry which is preliminary data.</text>
</comment>
<evidence type="ECO:0000313" key="2">
    <source>
        <dbReference type="Proteomes" id="UP001275084"/>
    </source>
</evidence>
<name>A0AAJ0MEI1_9PEZI</name>
<protein>
    <submittedName>
        <fullName evidence="1">Uncharacterized protein</fullName>
    </submittedName>
</protein>
<sequence>MFHWQYRREQLGALRWLLATASCGEILSYLGSINKSTGSSSKATTVGKSSRRAPDKEMFVLARDGNFGQFLKGWFQL</sequence>
<organism evidence="1 2">
    <name type="scientific">Lasiosphaeria hispida</name>
    <dbReference type="NCBI Taxonomy" id="260671"/>
    <lineage>
        <taxon>Eukaryota</taxon>
        <taxon>Fungi</taxon>
        <taxon>Dikarya</taxon>
        <taxon>Ascomycota</taxon>
        <taxon>Pezizomycotina</taxon>
        <taxon>Sordariomycetes</taxon>
        <taxon>Sordariomycetidae</taxon>
        <taxon>Sordariales</taxon>
        <taxon>Lasiosphaeriaceae</taxon>
        <taxon>Lasiosphaeria</taxon>
    </lineage>
</organism>
<dbReference type="EMBL" id="JAUIQD010000004">
    <property type="protein sequence ID" value="KAK3353214.1"/>
    <property type="molecule type" value="Genomic_DNA"/>
</dbReference>
<reference evidence="1" key="2">
    <citation type="submission" date="2023-06" db="EMBL/GenBank/DDBJ databases">
        <authorList>
            <consortium name="Lawrence Berkeley National Laboratory"/>
            <person name="Haridas S."/>
            <person name="Hensen N."/>
            <person name="Bonometti L."/>
            <person name="Westerberg I."/>
            <person name="Brannstrom I.O."/>
            <person name="Guillou S."/>
            <person name="Cros-Aarteil S."/>
            <person name="Calhoun S."/>
            <person name="Kuo A."/>
            <person name="Mondo S."/>
            <person name="Pangilinan J."/>
            <person name="Riley R."/>
            <person name="Labutti K."/>
            <person name="Andreopoulos B."/>
            <person name="Lipzen A."/>
            <person name="Chen C."/>
            <person name="Yanf M."/>
            <person name="Daum C."/>
            <person name="Ng V."/>
            <person name="Clum A."/>
            <person name="Steindorff A."/>
            <person name="Ohm R."/>
            <person name="Martin F."/>
            <person name="Silar P."/>
            <person name="Natvig D."/>
            <person name="Lalanne C."/>
            <person name="Gautier V."/>
            <person name="Ament-Velasquez S.L."/>
            <person name="Kruys A."/>
            <person name="Hutchinson M.I."/>
            <person name="Powell A.J."/>
            <person name="Barry K."/>
            <person name="Miller A.N."/>
            <person name="Grigoriev I.V."/>
            <person name="Debuchy R."/>
            <person name="Gladieux P."/>
            <person name="Thoren M.H."/>
            <person name="Johannesson H."/>
        </authorList>
    </citation>
    <scope>NUCLEOTIDE SEQUENCE</scope>
    <source>
        <strain evidence="1">CBS 955.72</strain>
    </source>
</reference>
<accession>A0AAJ0MEI1</accession>
<dbReference type="AlphaFoldDB" id="A0AAJ0MEI1"/>
<evidence type="ECO:0000313" key="1">
    <source>
        <dbReference type="EMBL" id="KAK3353214.1"/>
    </source>
</evidence>
<keyword evidence="2" id="KW-1185">Reference proteome</keyword>
<reference evidence="1" key="1">
    <citation type="journal article" date="2023" name="Mol. Phylogenet. Evol.">
        <title>Genome-scale phylogeny and comparative genomics of the fungal order Sordariales.</title>
        <authorList>
            <person name="Hensen N."/>
            <person name="Bonometti L."/>
            <person name="Westerberg I."/>
            <person name="Brannstrom I.O."/>
            <person name="Guillou S."/>
            <person name="Cros-Aarteil S."/>
            <person name="Calhoun S."/>
            <person name="Haridas S."/>
            <person name="Kuo A."/>
            <person name="Mondo S."/>
            <person name="Pangilinan J."/>
            <person name="Riley R."/>
            <person name="LaButti K."/>
            <person name="Andreopoulos B."/>
            <person name="Lipzen A."/>
            <person name="Chen C."/>
            <person name="Yan M."/>
            <person name="Daum C."/>
            <person name="Ng V."/>
            <person name="Clum A."/>
            <person name="Steindorff A."/>
            <person name="Ohm R.A."/>
            <person name="Martin F."/>
            <person name="Silar P."/>
            <person name="Natvig D.O."/>
            <person name="Lalanne C."/>
            <person name="Gautier V."/>
            <person name="Ament-Velasquez S.L."/>
            <person name="Kruys A."/>
            <person name="Hutchinson M.I."/>
            <person name="Powell A.J."/>
            <person name="Barry K."/>
            <person name="Miller A.N."/>
            <person name="Grigoriev I.V."/>
            <person name="Debuchy R."/>
            <person name="Gladieux P."/>
            <person name="Hiltunen Thoren M."/>
            <person name="Johannesson H."/>
        </authorList>
    </citation>
    <scope>NUCLEOTIDE SEQUENCE</scope>
    <source>
        <strain evidence="1">CBS 955.72</strain>
    </source>
</reference>
<proteinExistence type="predicted"/>
<gene>
    <name evidence="1" type="ORF">B0T25DRAFT_205550</name>
</gene>
<dbReference type="Proteomes" id="UP001275084">
    <property type="component" value="Unassembled WGS sequence"/>
</dbReference>